<dbReference type="Pfam" id="PF00494">
    <property type="entry name" value="SQS_PSY"/>
    <property type="match status" value="1"/>
</dbReference>
<sequence length="273" mass="30797">MEGININTEVLDAMSMLQKTSRTFYIPITRLTPGLKEAVSSAYLCMRAIDEIEDHEELADALKAKLLYEIQDALLAPNMAEAVEHTFAPYAHQLPEVSLRLVEWVQLCPETARDTVIRYTAKMSKEMAEWVEVQWQIRTEADLDRYTYSVAGMVGELLSELWLWNDGTVTDREKAVAFGRGLQAVNILRNQSEDQQRGVNFFPEGWDSKDMIKYTKRNLKVADAYIAELNKGPARDFCKIPLQLAHATTKLIAAGGSKLTRDAVLKIVNKISG</sequence>
<dbReference type="InterPro" id="IPR044844">
    <property type="entry name" value="Trans_IPPS_euk-type"/>
</dbReference>
<gene>
    <name evidence="1" type="ORF">GCM10010918_27770</name>
</gene>
<dbReference type="InterPro" id="IPR002060">
    <property type="entry name" value="Squ/phyt_synthse"/>
</dbReference>
<evidence type="ECO:0000313" key="2">
    <source>
        <dbReference type="Proteomes" id="UP000600247"/>
    </source>
</evidence>
<reference evidence="1 2" key="1">
    <citation type="journal article" date="2014" name="Int. J. Syst. Evol. Microbiol.">
        <title>Complete genome sequence of Corynebacterium casei LMG S-19264T (=DSM 44701T), isolated from a smear-ripened cheese.</title>
        <authorList>
            <consortium name="US DOE Joint Genome Institute (JGI-PGF)"/>
            <person name="Walter F."/>
            <person name="Albersmeier A."/>
            <person name="Kalinowski J."/>
            <person name="Ruckert C."/>
        </authorList>
    </citation>
    <scope>NUCLEOTIDE SEQUENCE [LARGE SCALE GENOMIC DNA]</scope>
    <source>
        <strain evidence="1 2">CGMCC 1.15286</strain>
    </source>
</reference>
<dbReference type="GO" id="GO:0051996">
    <property type="term" value="F:squalene synthase [NAD(P)H] activity"/>
    <property type="evidence" value="ECO:0007669"/>
    <property type="project" value="InterPro"/>
</dbReference>
<evidence type="ECO:0000313" key="1">
    <source>
        <dbReference type="EMBL" id="GGG70788.1"/>
    </source>
</evidence>
<organism evidence="1 2">
    <name type="scientific">Paenibacillus radicis</name>
    <name type="common">ex Gao et al. 2016</name>
    <dbReference type="NCBI Taxonomy" id="1737354"/>
    <lineage>
        <taxon>Bacteria</taxon>
        <taxon>Bacillati</taxon>
        <taxon>Bacillota</taxon>
        <taxon>Bacilli</taxon>
        <taxon>Bacillales</taxon>
        <taxon>Paenibacillaceae</taxon>
        <taxon>Paenibacillus</taxon>
    </lineage>
</organism>
<dbReference type="AlphaFoldDB" id="A0A917H8M4"/>
<accession>A0A917H8M4</accession>
<dbReference type="Gene3D" id="1.10.600.10">
    <property type="entry name" value="Farnesyl Diphosphate Synthase"/>
    <property type="match status" value="1"/>
</dbReference>
<proteinExistence type="predicted"/>
<dbReference type="InterPro" id="IPR008949">
    <property type="entry name" value="Isoprenoid_synthase_dom_sf"/>
</dbReference>
<dbReference type="SUPFAM" id="SSF48576">
    <property type="entry name" value="Terpenoid synthases"/>
    <property type="match status" value="1"/>
</dbReference>
<evidence type="ECO:0008006" key="3">
    <source>
        <dbReference type="Google" id="ProtNLM"/>
    </source>
</evidence>
<dbReference type="GO" id="GO:0045338">
    <property type="term" value="P:farnesyl diphosphate metabolic process"/>
    <property type="evidence" value="ECO:0007669"/>
    <property type="project" value="InterPro"/>
</dbReference>
<name>A0A917H8M4_9BACL</name>
<dbReference type="EMBL" id="BMHY01000004">
    <property type="protein sequence ID" value="GGG70788.1"/>
    <property type="molecule type" value="Genomic_DNA"/>
</dbReference>
<dbReference type="PANTHER" id="PTHR11626:SF2">
    <property type="entry name" value="SQUALENE SYNTHASE"/>
    <property type="match status" value="1"/>
</dbReference>
<keyword evidence="2" id="KW-1185">Reference proteome</keyword>
<dbReference type="Proteomes" id="UP000600247">
    <property type="component" value="Unassembled WGS sequence"/>
</dbReference>
<comment type="caution">
    <text evidence="1">The sequence shown here is derived from an EMBL/GenBank/DDBJ whole genome shotgun (WGS) entry which is preliminary data.</text>
</comment>
<protein>
    <recommendedName>
        <fullName evidence="3">Phytoene/squalene synthase family protein</fullName>
    </recommendedName>
</protein>
<dbReference type="PANTHER" id="PTHR11626">
    <property type="entry name" value="FARNESYL-DIPHOSPHATE FARNESYLTRANSFERASE"/>
    <property type="match status" value="1"/>
</dbReference>